<dbReference type="GO" id="GO:0006397">
    <property type="term" value="P:mRNA processing"/>
    <property type="evidence" value="ECO:0007669"/>
    <property type="project" value="UniProtKB-KW"/>
</dbReference>
<reference evidence="6" key="1">
    <citation type="submission" date="2014-06" db="EMBL/GenBank/DDBJ databases">
        <authorList>
            <person name="Ju J."/>
            <person name="Zhang J."/>
        </authorList>
    </citation>
    <scope>NUCLEOTIDE SEQUENCE</scope>
    <source>
        <strain evidence="6">SscI8</strain>
    </source>
</reference>
<feature type="compositionally biased region" description="Basic and acidic residues" evidence="3">
    <location>
        <begin position="365"/>
        <end position="378"/>
    </location>
</feature>
<dbReference type="Pfam" id="PF00076">
    <property type="entry name" value="RRM_1"/>
    <property type="match status" value="1"/>
</dbReference>
<evidence type="ECO:0000313" key="5">
    <source>
        <dbReference type="EMBL" id="CDS01601.1"/>
    </source>
</evidence>
<keyword evidence="2" id="KW-0694">RNA-binding</keyword>
<dbReference type="InterPro" id="IPR012677">
    <property type="entry name" value="Nucleotide-bd_a/b_plait_sf"/>
</dbReference>
<feature type="compositionally biased region" description="Polar residues" evidence="3">
    <location>
        <begin position="38"/>
        <end position="47"/>
    </location>
</feature>
<dbReference type="Gene3D" id="3.30.70.330">
    <property type="match status" value="1"/>
</dbReference>
<dbReference type="CDD" id="cd12372">
    <property type="entry name" value="RRM_CFIm68_CFIm59"/>
    <property type="match status" value="1"/>
</dbReference>
<dbReference type="EMBL" id="CCFA01004191">
    <property type="protein sequence ID" value="CDS01601.1"/>
    <property type="molecule type" value="Genomic_DNA"/>
</dbReference>
<accession>A0A0F7RX65</accession>
<dbReference type="Proteomes" id="UP000242770">
    <property type="component" value="Unassembled WGS sequence"/>
</dbReference>
<feature type="region of interest" description="Disordered" evidence="3">
    <location>
        <begin position="344"/>
        <end position="378"/>
    </location>
</feature>
<feature type="region of interest" description="Disordered" evidence="3">
    <location>
        <begin position="284"/>
        <end position="322"/>
    </location>
</feature>
<organism evidence="5 7">
    <name type="scientific">Sporisorium scitamineum</name>
    <dbReference type="NCBI Taxonomy" id="49012"/>
    <lineage>
        <taxon>Eukaryota</taxon>
        <taxon>Fungi</taxon>
        <taxon>Dikarya</taxon>
        <taxon>Basidiomycota</taxon>
        <taxon>Ustilaginomycotina</taxon>
        <taxon>Ustilaginomycetes</taxon>
        <taxon>Ustilaginales</taxon>
        <taxon>Ustilaginaceae</taxon>
        <taxon>Sporisorium</taxon>
    </lineage>
</organism>
<feature type="domain" description="RRM" evidence="4">
    <location>
        <begin position="124"/>
        <end position="205"/>
    </location>
</feature>
<dbReference type="AlphaFoldDB" id="A0A0F7RX65"/>
<feature type="compositionally biased region" description="Low complexity" evidence="3">
    <location>
        <begin position="60"/>
        <end position="77"/>
    </location>
</feature>
<protein>
    <recommendedName>
        <fullName evidence="4">RRM domain-containing protein</fullName>
    </recommendedName>
</protein>
<evidence type="ECO:0000313" key="6">
    <source>
        <dbReference type="EMBL" id="CDU24821.1"/>
    </source>
</evidence>
<feature type="compositionally biased region" description="Basic and acidic residues" evidence="3">
    <location>
        <begin position="50"/>
        <end position="59"/>
    </location>
</feature>
<feature type="compositionally biased region" description="Acidic residues" evidence="3">
    <location>
        <begin position="1"/>
        <end position="14"/>
    </location>
</feature>
<evidence type="ECO:0000259" key="4">
    <source>
        <dbReference type="PROSITE" id="PS50102"/>
    </source>
</evidence>
<feature type="compositionally biased region" description="Basic and acidic residues" evidence="3">
    <location>
        <begin position="19"/>
        <end position="31"/>
    </location>
</feature>
<gene>
    <name evidence="5" type="primary">SSCI70190.1</name>
    <name evidence="6" type="ORF">SPSC_04654</name>
</gene>
<dbReference type="InterPro" id="IPR000504">
    <property type="entry name" value="RRM_dom"/>
</dbReference>
<name>A0A0F7RX65_9BASI</name>
<comment type="similarity">
    <text evidence="1">Belongs to the RRM CPSF6/7 family.</text>
</comment>
<evidence type="ECO:0000256" key="3">
    <source>
        <dbReference type="SAM" id="MobiDB-lite"/>
    </source>
</evidence>
<dbReference type="InterPro" id="IPR034772">
    <property type="entry name" value="CPSF6/7"/>
</dbReference>
<feature type="compositionally biased region" description="Polar residues" evidence="3">
    <location>
        <begin position="78"/>
        <end position="87"/>
    </location>
</feature>
<evidence type="ECO:0000256" key="1">
    <source>
        <dbReference type="ARBA" id="ARBA00006265"/>
    </source>
</evidence>
<dbReference type="SUPFAM" id="SSF54928">
    <property type="entry name" value="RNA-binding domain, RBD"/>
    <property type="match status" value="1"/>
</dbReference>
<dbReference type="PANTHER" id="PTHR23204">
    <property type="entry name" value="CLEAVAGE AND POLYADENYLATION SPECIFIC FACTOR"/>
    <property type="match status" value="1"/>
</dbReference>
<feature type="compositionally biased region" description="Gly residues" evidence="3">
    <location>
        <begin position="350"/>
        <end position="362"/>
    </location>
</feature>
<evidence type="ECO:0000313" key="7">
    <source>
        <dbReference type="Proteomes" id="UP000242770"/>
    </source>
</evidence>
<feature type="compositionally biased region" description="Basic and acidic residues" evidence="3">
    <location>
        <begin position="214"/>
        <end position="226"/>
    </location>
</feature>
<dbReference type="InterPro" id="IPR035979">
    <property type="entry name" value="RBD_domain_sf"/>
</dbReference>
<reference evidence="7" key="2">
    <citation type="submission" date="2014-06" db="EMBL/GenBank/DDBJ databases">
        <authorList>
            <person name="Berkman P.J."/>
        </authorList>
    </citation>
    <scope>NUCLEOTIDE SEQUENCE [LARGE SCALE GENOMIC DNA]</scope>
</reference>
<dbReference type="SMART" id="SM00360">
    <property type="entry name" value="RRM"/>
    <property type="match status" value="1"/>
</dbReference>
<dbReference type="OrthoDB" id="10065185at2759"/>
<keyword evidence="7" id="KW-1185">Reference proteome</keyword>
<reference evidence="5" key="3">
    <citation type="submission" date="2014-06" db="EMBL/GenBank/DDBJ databases">
        <authorList>
            <person name="Berkman J.Paul."/>
        </authorList>
    </citation>
    <scope>NUCLEOTIDE SEQUENCE [LARGE SCALE GENOMIC DNA]</scope>
</reference>
<dbReference type="STRING" id="49012.A0A0F7RX65"/>
<dbReference type="GO" id="GO:0003723">
    <property type="term" value="F:RNA binding"/>
    <property type="evidence" value="ECO:0007669"/>
    <property type="project" value="UniProtKB-UniRule"/>
</dbReference>
<feature type="region of interest" description="Disordered" evidence="3">
    <location>
        <begin position="1"/>
        <end position="102"/>
    </location>
</feature>
<feature type="region of interest" description="Disordered" evidence="3">
    <location>
        <begin position="204"/>
        <end position="241"/>
    </location>
</feature>
<dbReference type="GO" id="GO:0005634">
    <property type="term" value="C:nucleus"/>
    <property type="evidence" value="ECO:0007669"/>
    <property type="project" value="UniProtKB-SubCell"/>
</dbReference>
<proteinExistence type="inferred from homology"/>
<dbReference type="EMBL" id="LK056681">
    <property type="protein sequence ID" value="CDU24821.1"/>
    <property type="molecule type" value="Genomic_DNA"/>
</dbReference>
<sequence>MDDDKFDLYSDDLYSDVLGKAEDDQPIKTEPEQEVELNGSSSANTSAKRQRADSIDEKPSASTSQPSSTASQPSTSSYQRHQNEPTAPSSSLPPHPSSSQIAPLRSTMSTLAGRPKVTDPNIQNAVYIGDLNWWATDEEIRQIAASVGVHVSLNDITFSEHKVNGKSKGVAYVETDSEADAKRIKTWFEENDFQFRRANATLTTSANGNPFRTLPKDPLPKSERPQRGGMMGGRGGGMGRGGHTAPMAGAPIRMGGNNNSSAPPMGMMNPMMMGMMGAGGGGPGTGANGGGGRPYGRGGRGGGGWGNRGGRGGNTAGGQGGHFNPNFFGMQAAGGMMGMPMNPMMQMGMGPNGGAQQGGPPGMGADDRERKRHRMDEN</sequence>
<feature type="compositionally biased region" description="Gly residues" evidence="3">
    <location>
        <begin position="229"/>
        <end position="241"/>
    </location>
</feature>
<dbReference type="PROSITE" id="PS50102">
    <property type="entry name" value="RRM"/>
    <property type="match status" value="1"/>
</dbReference>
<feature type="compositionally biased region" description="Gly residues" evidence="3">
    <location>
        <begin position="284"/>
        <end position="321"/>
    </location>
</feature>
<evidence type="ECO:0000256" key="2">
    <source>
        <dbReference type="PROSITE-ProRule" id="PRU00176"/>
    </source>
</evidence>